<protein>
    <recommendedName>
        <fullName evidence="3">DNA repair protein MmcB-related protein</fullName>
    </recommendedName>
</protein>
<evidence type="ECO:0000313" key="2">
    <source>
        <dbReference type="Proteomes" id="UP000220034"/>
    </source>
</evidence>
<keyword evidence="2" id="KW-1185">Reference proteome</keyword>
<gene>
    <name evidence="1" type="ORF">SAMN06273572_103178</name>
</gene>
<dbReference type="Proteomes" id="UP000220034">
    <property type="component" value="Unassembled WGS sequence"/>
</dbReference>
<dbReference type="Pfam" id="PF06319">
    <property type="entry name" value="MmcB-like"/>
    <property type="match status" value="1"/>
</dbReference>
<organism evidence="1 2">
    <name type="scientific">Pontivivens marinum</name>
    <dbReference type="NCBI Taxonomy" id="1690039"/>
    <lineage>
        <taxon>Bacteria</taxon>
        <taxon>Pseudomonadati</taxon>
        <taxon>Pseudomonadota</taxon>
        <taxon>Alphaproteobacteria</taxon>
        <taxon>Rhodobacterales</taxon>
        <taxon>Paracoccaceae</taxon>
        <taxon>Pontivivens</taxon>
    </lineage>
</organism>
<name>A0A2C9CSI2_9RHOB</name>
<evidence type="ECO:0000313" key="1">
    <source>
        <dbReference type="EMBL" id="SOH94150.1"/>
    </source>
</evidence>
<sequence>MESSIDAPFPLRSNSAMTEQMAPGFEIARGVWRHLSTLNMTALTEYVPARGLRVDLVALTDKGEVWIIECKSSLADFRSDTKWQNYLEWCDRFFWAVPNDFPVEVLPDETGLILADRFDAAIVRDAPLDKMAAARRKAMTLKIARTAMRRQLSWLEPDLGAPRD</sequence>
<evidence type="ECO:0008006" key="3">
    <source>
        <dbReference type="Google" id="ProtNLM"/>
    </source>
</evidence>
<dbReference type="SUPFAM" id="SSF52980">
    <property type="entry name" value="Restriction endonuclease-like"/>
    <property type="match status" value="1"/>
</dbReference>
<reference evidence="2" key="1">
    <citation type="submission" date="2017-09" db="EMBL/GenBank/DDBJ databases">
        <authorList>
            <person name="Varghese N."/>
            <person name="Submissions S."/>
        </authorList>
    </citation>
    <scope>NUCLEOTIDE SEQUENCE [LARGE SCALE GENOMIC DNA]</scope>
    <source>
        <strain evidence="2">C7</strain>
    </source>
</reference>
<dbReference type="AlphaFoldDB" id="A0A2C9CSI2"/>
<dbReference type="EMBL" id="OCTN01000003">
    <property type="protein sequence ID" value="SOH94150.1"/>
    <property type="molecule type" value="Genomic_DNA"/>
</dbReference>
<dbReference type="InterPro" id="IPR011335">
    <property type="entry name" value="Restrct_endonuc-II-like"/>
</dbReference>
<dbReference type="InterPro" id="IPR009394">
    <property type="entry name" value="MmcB-like"/>
</dbReference>
<accession>A0A2C9CSI2</accession>
<proteinExistence type="predicted"/>